<sequence length="129" mass="13953">MGALTPRHLAVVVTLGRRRVAVVASDPHDGRALGHHGGGARQCRARSLARVHRRASPYSAAAACIVALARGHGGAPASPSFGAIGTLRRQLQRRSEARAVRERAGEAERHMRIIKPFNGIDFLQWKEKV</sequence>
<dbReference type="Proteomes" id="UP000324897">
    <property type="component" value="Unassembled WGS sequence"/>
</dbReference>
<name>A0A5J9SL30_9POAL</name>
<accession>A0A5J9SL30</accession>
<reference evidence="1 2" key="1">
    <citation type="journal article" date="2019" name="Sci. Rep.">
        <title>A high-quality genome of Eragrostis curvula grass provides insights into Poaceae evolution and supports new strategies to enhance forage quality.</title>
        <authorList>
            <person name="Carballo J."/>
            <person name="Santos B.A.C.M."/>
            <person name="Zappacosta D."/>
            <person name="Garbus I."/>
            <person name="Selva J.P."/>
            <person name="Gallo C.A."/>
            <person name="Diaz A."/>
            <person name="Albertini E."/>
            <person name="Caccamo M."/>
            <person name="Echenique V."/>
        </authorList>
    </citation>
    <scope>NUCLEOTIDE SEQUENCE [LARGE SCALE GENOMIC DNA]</scope>
    <source>
        <strain evidence="2">cv. Victoria</strain>
        <tissue evidence="1">Leaf</tissue>
    </source>
</reference>
<proteinExistence type="predicted"/>
<gene>
    <name evidence="1" type="ORF">EJB05_54963</name>
</gene>
<organism evidence="1 2">
    <name type="scientific">Eragrostis curvula</name>
    <name type="common">weeping love grass</name>
    <dbReference type="NCBI Taxonomy" id="38414"/>
    <lineage>
        <taxon>Eukaryota</taxon>
        <taxon>Viridiplantae</taxon>
        <taxon>Streptophyta</taxon>
        <taxon>Embryophyta</taxon>
        <taxon>Tracheophyta</taxon>
        <taxon>Spermatophyta</taxon>
        <taxon>Magnoliopsida</taxon>
        <taxon>Liliopsida</taxon>
        <taxon>Poales</taxon>
        <taxon>Poaceae</taxon>
        <taxon>PACMAD clade</taxon>
        <taxon>Chloridoideae</taxon>
        <taxon>Eragrostideae</taxon>
        <taxon>Eragrostidinae</taxon>
        <taxon>Eragrostis</taxon>
    </lineage>
</organism>
<evidence type="ECO:0000313" key="2">
    <source>
        <dbReference type="Proteomes" id="UP000324897"/>
    </source>
</evidence>
<dbReference type="Gramene" id="TVT99673">
    <property type="protein sequence ID" value="TVT99673"/>
    <property type="gene ID" value="EJB05_54963"/>
</dbReference>
<evidence type="ECO:0000313" key="1">
    <source>
        <dbReference type="EMBL" id="TVT99673.1"/>
    </source>
</evidence>
<dbReference type="AlphaFoldDB" id="A0A5J9SL30"/>
<comment type="caution">
    <text evidence="1">The sequence shown here is derived from an EMBL/GenBank/DDBJ whole genome shotgun (WGS) entry which is preliminary data.</text>
</comment>
<dbReference type="EMBL" id="RWGY01000689">
    <property type="protein sequence ID" value="TVT99673.1"/>
    <property type="molecule type" value="Genomic_DNA"/>
</dbReference>
<feature type="non-terminal residue" evidence="1">
    <location>
        <position position="1"/>
    </location>
</feature>
<protein>
    <submittedName>
        <fullName evidence="1">Uncharacterized protein</fullName>
    </submittedName>
</protein>
<keyword evidence="2" id="KW-1185">Reference proteome</keyword>